<feature type="region of interest" description="Disordered" evidence="1">
    <location>
        <begin position="865"/>
        <end position="895"/>
    </location>
</feature>
<feature type="compositionally biased region" description="Basic residues" evidence="1">
    <location>
        <begin position="870"/>
        <end position="887"/>
    </location>
</feature>
<accession>A0AAE7RU91</accession>
<gene>
    <name evidence="3" type="primary">gp_16160</name>
</gene>
<proteinExistence type="predicted"/>
<organism evidence="3 4">
    <name type="scientific">uncultured phage cr151_1</name>
    <dbReference type="NCBI Taxonomy" id="2986406"/>
    <lineage>
        <taxon>Viruses</taxon>
        <taxon>Duplodnaviria</taxon>
        <taxon>Heunggongvirae</taxon>
        <taxon>Uroviricota</taxon>
        <taxon>Caudoviricetes</taxon>
        <taxon>Crassvirales</taxon>
        <taxon>Steigviridae</taxon>
        <taxon>Asinivirinae</taxon>
        <taxon>Kolpuevirus</taxon>
        <taxon>Kolpuevirus coli</taxon>
    </lineage>
</organism>
<dbReference type="GeneID" id="75691876"/>
<reference evidence="3 4" key="1">
    <citation type="submission" date="2021-04" db="EMBL/GenBank/DDBJ databases">
        <authorList>
            <person name="Shkoporov A.N."/>
            <person name="Stockdale S.R."/>
            <person name="Guerin E."/>
            <person name="Ross R.P."/>
            <person name="Hill C."/>
        </authorList>
    </citation>
    <scope>NUCLEOTIDE SEQUENCE [LARGE SCALE GENOMIC DNA]</scope>
    <source>
        <strain evidence="4">cr151_1</strain>
    </source>
</reference>
<evidence type="ECO:0000256" key="1">
    <source>
        <dbReference type="SAM" id="MobiDB-lite"/>
    </source>
</evidence>
<feature type="domain" description="Cargo protein 1 compact" evidence="2">
    <location>
        <begin position="483"/>
        <end position="610"/>
    </location>
</feature>
<keyword evidence="3" id="KW-0812">Transmembrane</keyword>
<dbReference type="RefSeq" id="YP_010359048.1">
    <property type="nucleotide sequence ID" value="NC_062768.1"/>
</dbReference>
<evidence type="ECO:0000259" key="2">
    <source>
        <dbReference type="Pfam" id="PF25725"/>
    </source>
</evidence>
<dbReference type="EMBL" id="MZ130478">
    <property type="protein sequence ID" value="QWM89476.1"/>
    <property type="molecule type" value="Genomic_DNA"/>
</dbReference>
<protein>
    <submittedName>
        <fullName evidence="3">Transmembrane protein</fullName>
    </submittedName>
</protein>
<dbReference type="KEGG" id="vg:75691876"/>
<keyword evidence="3" id="KW-0472">Membrane</keyword>
<sequence length="895" mass="95611">MANKRIIRRKNRPLNIFADGGPVGSLASLANTTDLSKITTLGQGGASGSVRMQSVGTSASGGGGFNMGSIGGIGSSVGTIVNAGLSNAQIADTSAQEEGIKAQKNMVVGASSNDELMSEWGSWNKSKDDYTWKDVRGGSTGQRITNTIGAAGQGAAAGASVGGPIGAIVGGVVGLGSSLAGWFTGNRKAKKKAKKLNQQAKEANERAMSSFELRADNIDKQNDFNLLANYSAFGGVLGGGAIDYELATKALNNKQLDAMSKFRMPSMPNSFEVSEFGVDYFAKGGNLSRDKDYGSKKKPYPMVPADDFAGPHRSYPIPTKANARDALRLAGLHGDSSVRAKVLAKYPSLRKKAFGGELFNTNSIIGGSLGSNIQNAIAPAQEQTLTVSPMNTFKDGGGIHIKKANRGKFTKYCGGKVTSACIAKGKRSSSPAVRKRATFAANARKWHADGGYMGYSYDENYAPIGTLYTGAYDSLTTHPDALTNGGVFSDGVTVVGEGGSHEENPLTGVPMGVAPDGQPNLVEEGEVIFNDYVFSNRLHPSEELLKSVNLPSKYKDNTFASIAEKINKEPKERPYDPIARRGLLANMSKLMQAQEEVKAIKEAKTEGRQFAYGGDTDWDPTLLDDSPFTWEDYVASQGDADTKPNDTQPSSTRKGIGLDALRYAPALGAGVGVISDLFGWTNKPDYSNADMIVDAVSGLPTIEAEPIGNYLSYNPFDRDFYINKLNQQSSATRRALQNTSGGNRLNAQAGILAADYNYGQSIGDLARQAEEYNLAQRERVESFNRGTNQYNSESALRAAGMNQRNREMKLRAIMQAAGMREEAGARSSAAKSANLTNFFDSLGDIGREEFSRNMIESNPALGYTIDRSGKVRYKKPKSGTKSKKKSKGGYLTYGK</sequence>
<dbReference type="Proteomes" id="UP000827406">
    <property type="component" value="Segment"/>
</dbReference>
<dbReference type="InterPro" id="IPR058049">
    <property type="entry name" value="crAss_CARG1"/>
</dbReference>
<dbReference type="Pfam" id="PF25725">
    <property type="entry name" value="crAss_CARG1"/>
    <property type="match status" value="1"/>
</dbReference>
<keyword evidence="4" id="KW-1185">Reference proteome</keyword>
<evidence type="ECO:0000313" key="3">
    <source>
        <dbReference type="EMBL" id="QWM89476.1"/>
    </source>
</evidence>
<name>A0AAE7RU91_9CAUD</name>
<evidence type="ECO:0000313" key="4">
    <source>
        <dbReference type="Proteomes" id="UP000827406"/>
    </source>
</evidence>